<dbReference type="SMART" id="SM00857">
    <property type="entry name" value="Resolvase"/>
    <property type="match status" value="1"/>
</dbReference>
<comment type="caution">
    <text evidence="5">The sequence shown here is derived from an EMBL/GenBank/DDBJ whole genome shotgun (WGS) entry which is preliminary data.</text>
</comment>
<keyword evidence="6" id="KW-1185">Reference proteome</keyword>
<keyword evidence="1" id="KW-0238">DNA-binding</keyword>
<sequence>MRVIGYARLSRAVDESTSIARQRQIIQKAADARGFELVDTVEDNDVSATRTRLDRPGLNEVRRRIAAGEAEAVVVWRLDRLVRSVVDVGILLDEGLQIVSATENLDTTTPMGRAMVEILQVFAAMEAKTIGLRVSSSRQYLPTVGRFPGGNVPYGYRPCPHPGGVGRALEPHPDEAPVVRRIVDALLAGEPSAAVARALNADGVPTRSARTGKNPESRWHPSTIRLIVTGDAILGRVVSKGRLVRDDLGLPVVAWPPLISLDESARLRARFEDDPARGEKIAAGRGRKASRLLSGLILCSSCGRPLVARNDTRRSSVYSCVSRSRGVPCERPVSISADAVEAEVTRRFLSLFGRWDVVEEQRVAVEDARLSEVEAAIRDTTDELRAPDADVLALVDRLNGLREERERLATLRPKVETVRVPTGETFVQAWESAADYRGQREILLSAGVEVVVDPPTKHPGRRADLSRVRLLIAGEERPIAA</sequence>
<dbReference type="SUPFAM" id="SSF53041">
    <property type="entry name" value="Resolvase-like"/>
    <property type="match status" value="1"/>
</dbReference>
<dbReference type="InterPro" id="IPR025827">
    <property type="entry name" value="Zn_ribbon_recom_dom"/>
</dbReference>
<dbReference type="InterPro" id="IPR038109">
    <property type="entry name" value="DNA_bind_recomb_sf"/>
</dbReference>
<dbReference type="Gene3D" id="3.40.50.1390">
    <property type="entry name" value="Resolvase, N-terminal catalytic domain"/>
    <property type="match status" value="1"/>
</dbReference>
<gene>
    <name evidence="5" type="ORF">RH861_07320</name>
</gene>
<dbReference type="CDD" id="cd00338">
    <property type="entry name" value="Ser_Recombinase"/>
    <property type="match status" value="1"/>
</dbReference>
<dbReference type="Pfam" id="PF13408">
    <property type="entry name" value="Zn_ribbon_recom"/>
    <property type="match status" value="1"/>
</dbReference>
<evidence type="ECO:0000256" key="1">
    <source>
        <dbReference type="ARBA" id="ARBA00023125"/>
    </source>
</evidence>
<dbReference type="PROSITE" id="PS51736">
    <property type="entry name" value="RECOMBINASES_3"/>
    <property type="match status" value="1"/>
</dbReference>
<evidence type="ECO:0000259" key="3">
    <source>
        <dbReference type="PROSITE" id="PS51736"/>
    </source>
</evidence>
<dbReference type="InterPro" id="IPR006119">
    <property type="entry name" value="Resolv_N"/>
</dbReference>
<organism evidence="5 6">
    <name type="scientific">Agromyces indicus</name>
    <dbReference type="NCBI Taxonomy" id="758919"/>
    <lineage>
        <taxon>Bacteria</taxon>
        <taxon>Bacillati</taxon>
        <taxon>Actinomycetota</taxon>
        <taxon>Actinomycetes</taxon>
        <taxon>Micrococcales</taxon>
        <taxon>Microbacteriaceae</taxon>
        <taxon>Agromyces</taxon>
    </lineage>
</organism>
<dbReference type="InterPro" id="IPR011109">
    <property type="entry name" value="DNA_bind_recombinase_dom"/>
</dbReference>
<dbReference type="Pfam" id="PF00239">
    <property type="entry name" value="Resolvase"/>
    <property type="match status" value="1"/>
</dbReference>
<dbReference type="Pfam" id="PF07508">
    <property type="entry name" value="Recombinase"/>
    <property type="match status" value="1"/>
</dbReference>
<evidence type="ECO:0000313" key="6">
    <source>
        <dbReference type="Proteomes" id="UP001260072"/>
    </source>
</evidence>
<evidence type="ECO:0000256" key="2">
    <source>
        <dbReference type="ARBA" id="ARBA00023172"/>
    </source>
</evidence>
<dbReference type="EMBL" id="JAVKGS010000002">
    <property type="protein sequence ID" value="MDR5691873.1"/>
    <property type="molecule type" value="Genomic_DNA"/>
</dbReference>
<dbReference type="PANTHER" id="PTHR30461">
    <property type="entry name" value="DNA-INVERTASE FROM LAMBDOID PROPHAGE"/>
    <property type="match status" value="1"/>
</dbReference>
<dbReference type="Proteomes" id="UP001260072">
    <property type="component" value="Unassembled WGS sequence"/>
</dbReference>
<dbReference type="Gene3D" id="3.90.1750.20">
    <property type="entry name" value="Putative Large Serine Recombinase, Chain B, Domain 2"/>
    <property type="match status" value="1"/>
</dbReference>
<dbReference type="RefSeq" id="WP_310520458.1">
    <property type="nucleotide sequence ID" value="NZ_BAABBS010000002.1"/>
</dbReference>
<keyword evidence="2" id="KW-0233">DNA recombination</keyword>
<proteinExistence type="predicted"/>
<dbReference type="PANTHER" id="PTHR30461:SF2">
    <property type="entry name" value="SERINE RECOMBINASE PINE-RELATED"/>
    <property type="match status" value="1"/>
</dbReference>
<feature type="domain" description="Recombinase" evidence="4">
    <location>
        <begin position="153"/>
        <end position="278"/>
    </location>
</feature>
<reference evidence="6" key="1">
    <citation type="submission" date="2023-07" db="EMBL/GenBank/DDBJ databases">
        <title>Description of three actinobacteria isolated from air of manufacturing shop in a pharmaceutical factory.</title>
        <authorList>
            <person name="Zhang D.-F."/>
        </authorList>
    </citation>
    <scope>NUCLEOTIDE SEQUENCE [LARGE SCALE GENOMIC DNA]</scope>
    <source>
        <strain evidence="6">CCTCC AB 2011122</strain>
    </source>
</reference>
<dbReference type="InterPro" id="IPR036162">
    <property type="entry name" value="Resolvase-like_N_sf"/>
</dbReference>
<protein>
    <submittedName>
        <fullName evidence="5">Recombinase family protein</fullName>
    </submittedName>
</protein>
<evidence type="ECO:0000313" key="5">
    <source>
        <dbReference type="EMBL" id="MDR5691873.1"/>
    </source>
</evidence>
<accession>A0ABU1FJD5</accession>
<feature type="domain" description="Resolvase/invertase-type recombinase catalytic" evidence="3">
    <location>
        <begin position="2"/>
        <end position="145"/>
    </location>
</feature>
<dbReference type="InterPro" id="IPR050639">
    <property type="entry name" value="SSR_resolvase"/>
</dbReference>
<name>A0ABU1FJD5_9MICO</name>
<evidence type="ECO:0000259" key="4">
    <source>
        <dbReference type="PROSITE" id="PS51737"/>
    </source>
</evidence>
<dbReference type="PROSITE" id="PS51737">
    <property type="entry name" value="RECOMBINASE_DNA_BIND"/>
    <property type="match status" value="1"/>
</dbReference>